<keyword evidence="2" id="KW-1133">Transmembrane helix</keyword>
<keyword evidence="2" id="KW-0472">Membrane</keyword>
<dbReference type="InterPro" id="IPR052913">
    <property type="entry name" value="Glycopeptide_resist_protein"/>
</dbReference>
<organism evidence="4 5">
    <name type="scientific">Plantactinospora endophytica</name>
    <dbReference type="NCBI Taxonomy" id="673535"/>
    <lineage>
        <taxon>Bacteria</taxon>
        <taxon>Bacillati</taxon>
        <taxon>Actinomycetota</taxon>
        <taxon>Actinomycetes</taxon>
        <taxon>Micromonosporales</taxon>
        <taxon>Micromonosporaceae</taxon>
        <taxon>Plantactinospora</taxon>
    </lineage>
</organism>
<dbReference type="InterPro" id="IPR007391">
    <property type="entry name" value="Vancomycin_resist_VanW"/>
</dbReference>
<dbReference type="EMBL" id="BONW01000001">
    <property type="protein sequence ID" value="GIG85066.1"/>
    <property type="molecule type" value="Genomic_DNA"/>
</dbReference>
<name>A0ABQ4DSL8_9ACTN</name>
<feature type="transmembrane region" description="Helical" evidence="2">
    <location>
        <begin position="95"/>
        <end position="119"/>
    </location>
</feature>
<keyword evidence="2" id="KW-0812">Transmembrane</keyword>
<dbReference type="InterPro" id="IPR022029">
    <property type="entry name" value="YoaR-like_PG-bd"/>
</dbReference>
<evidence type="ECO:0000256" key="1">
    <source>
        <dbReference type="SAM" id="MobiDB-lite"/>
    </source>
</evidence>
<dbReference type="PANTHER" id="PTHR35788:SF1">
    <property type="entry name" value="EXPORTED PROTEIN"/>
    <property type="match status" value="1"/>
</dbReference>
<sequence length="646" mass="68151">MSQYGENRVPADERPTMQMAAVSVPAEDRPTIQITAVTLPVGQEAGGGPVGAAGGTPETVTAASAGWDAPISRPDASGAPGAPGQPASRRRLRRVLIAGGAAFAVLVASGAATAGYAYAGEVPRGTSVLDVDLGGKSRAEAVQALRAALDSRASTFTTPVPVRIGDQTGEVTPAEVGLAVDVEATVEAASAHRPGPWELLFGSREADPVVTVDAEKLDTELRKIVGRTGPQMTLPAITFSGTTPRPVYPKPSKGIRAEDSAKALRDGWLGGQAVVVPLVETHPATTTEEVDKLVTELARPAVAGPVTVTSQRGNFSIPPAAIAKSLVLTADKKGKISPRVDEKKLRAALPSQLGKVEVEPKDATMSIQGNKPKVVAGTGGSQVDTAALARDLMAVLPKADGRTVAAQLKAVEPKVTTDDINKMGIKERVSTFTTNFTGGLSSARSQNIVTIARDVDGTVVKPGETFSLNGHTGERGYAQGYRDAPVILDGKLVPGVGGGTSQFTTTLFNATYYAGLEDVEHKPHSYWFSRYPAVIESTIFWPDLDFKFKNDSPHGVLIDTSHTSSSVTVSIWSTKVFDKVTTEYSPRRNITKPKVIKLQPGPSCIPTNGIDGFTQDAFRLFHKGGKVIKREKFTWKYLAEPRYSCG</sequence>
<protein>
    <submittedName>
        <fullName evidence="4">Vanomycin resistance protein VanB</fullName>
    </submittedName>
</protein>
<dbReference type="Pfam" id="PF12229">
    <property type="entry name" value="PG_binding_4"/>
    <property type="match status" value="1"/>
</dbReference>
<dbReference type="PANTHER" id="PTHR35788">
    <property type="entry name" value="EXPORTED PROTEIN-RELATED"/>
    <property type="match status" value="1"/>
</dbReference>
<gene>
    <name evidence="4" type="ORF">Pen02_00020</name>
</gene>
<accession>A0ABQ4DSL8</accession>
<dbReference type="Pfam" id="PF04294">
    <property type="entry name" value="VanW"/>
    <property type="match status" value="1"/>
</dbReference>
<keyword evidence="5" id="KW-1185">Reference proteome</keyword>
<proteinExistence type="predicted"/>
<reference evidence="4 5" key="1">
    <citation type="submission" date="2021-01" db="EMBL/GenBank/DDBJ databases">
        <title>Whole genome shotgun sequence of Plantactinospora endophytica NBRC 110450.</title>
        <authorList>
            <person name="Komaki H."/>
            <person name="Tamura T."/>
        </authorList>
    </citation>
    <scope>NUCLEOTIDE SEQUENCE [LARGE SCALE GENOMIC DNA]</scope>
    <source>
        <strain evidence="4 5">NBRC 110450</strain>
    </source>
</reference>
<evidence type="ECO:0000313" key="4">
    <source>
        <dbReference type="EMBL" id="GIG85066.1"/>
    </source>
</evidence>
<dbReference type="Proteomes" id="UP000646749">
    <property type="component" value="Unassembled WGS sequence"/>
</dbReference>
<evidence type="ECO:0000313" key="5">
    <source>
        <dbReference type="Proteomes" id="UP000646749"/>
    </source>
</evidence>
<evidence type="ECO:0000256" key="2">
    <source>
        <dbReference type="SAM" id="Phobius"/>
    </source>
</evidence>
<feature type="region of interest" description="Disordered" evidence="1">
    <location>
        <begin position="68"/>
        <end position="87"/>
    </location>
</feature>
<comment type="caution">
    <text evidence="4">The sequence shown here is derived from an EMBL/GenBank/DDBJ whole genome shotgun (WGS) entry which is preliminary data.</text>
</comment>
<feature type="compositionally biased region" description="Low complexity" evidence="1">
    <location>
        <begin position="72"/>
        <end position="87"/>
    </location>
</feature>
<evidence type="ECO:0000259" key="3">
    <source>
        <dbReference type="Pfam" id="PF12229"/>
    </source>
</evidence>
<feature type="domain" description="YoaR-like putative peptidoglycan binding" evidence="3">
    <location>
        <begin position="288"/>
        <end position="404"/>
    </location>
</feature>